<feature type="region of interest" description="Disordered" evidence="1">
    <location>
        <begin position="472"/>
        <end position="496"/>
    </location>
</feature>
<gene>
    <name evidence="2" type="ORF">PCOR1329_LOCUS73460</name>
</gene>
<keyword evidence="3" id="KW-1185">Reference proteome</keyword>
<feature type="compositionally biased region" description="Low complexity" evidence="1">
    <location>
        <begin position="1448"/>
        <end position="1457"/>
    </location>
</feature>
<dbReference type="Proteomes" id="UP001189429">
    <property type="component" value="Unassembled WGS sequence"/>
</dbReference>
<feature type="region of interest" description="Disordered" evidence="1">
    <location>
        <begin position="1856"/>
        <end position="1875"/>
    </location>
</feature>
<evidence type="ECO:0000313" key="3">
    <source>
        <dbReference type="Proteomes" id="UP001189429"/>
    </source>
</evidence>
<proteinExistence type="predicted"/>
<sequence>MEEAVPAPLGHGSAVSPAVPVLPTVINIEDEGNAAPDAAPTKAAGSVDGSAAGGGAVGGDGDRGGPADVEVGGGIERVQAAVSKQKTMSTDYMPSWMRNYFLAMVPQFAAAAPPCSSGAPRADPPIYTVTFKMESEGARLMQLVYADADADAADQGGILDAMTGGSSMPMGLVRADGAAVHDADGVSMPTRPDYVVAHATRCRQMQFAAGRLQRASSEAGFWVARSAAGSTAGSANGRASEVVKGVEKTKAHQSFLNMPGTVKCMRRSCGATPDKVDRWGAYEETKARGGTWLSKPTGPACGDCTDHCWFGCENFGNTTEVLEQRNNGKLFDAELTDTMRWRKKNTQPFYPANVTRSTKSSVRAVVRHRGLRPFEFEKVFNKPPSGAGRKRQDLVDPHSGEKFKGVIGIAYELSSDVESCETEFTLHHTNQRRESQAREYYEELLRPSGLDHEGAKKLRLCTDTYEDIIAHIGAGIPPDDGPPAEDADGAAADGADAASFEGGADAAEDAEGSVAASPAFKGSRNQLVVNSAMIHTVRSMEGDAVAQGDASDAGTHKVADPVTARIDGANLTAIASGAKRCGHRRQRMEKLRDDMAAHDDPSKRVEARRFTKRLELTDIEEDCSKFENIMAWEKADLAKKLQDLVTADVNLPVSLAINLASRELRELGEKIVTQNGSVQEFFRAAFPWDTSLVDDEARGQSRMGRARVRYDMVKQKGLGEGKGQTGYCMGGSDDGLREAAEVSTFDPLSSLARNIPIVLDPCGTQVERWCMQYFITPIVRAIGVNCQAKMMELLERAEKMMLAQPTDIDDGVSSSIAEVVKSSRAIRALVSPQDAVLAKALGAISQVPARDVSRSQWQGVAYNTCALLKDVPYFKTMIVSFRMTRATHVNAAAKMTCAVDGVRSATTLNTKIVAQTNAMKELSTIKQNSRSGPHVIDHVGTVNDWENMICTMADDGAKLMSEGGHVEYNFQNAEALQRMANVLDSYKSFYEVLKTTGLKARPPWDAAAEAATELASRVGAAMSREVSEPFMSSVQGQQLVQDPTKRDEIVQQVLAVLTSSGAPDLYQEELANQDACLCSVVDKLLEFLPKDQLLYPSWRSVSTWIEEVARVSEGMAVLIARGPTAALRLREAHGTELLRALACSVEEAAEMKAPIAQVVTLPADADKITSEAKTFVEENAPWLYESAMDDIKVFVDSPCNKDESQSECVRAVRRGVLQDPSREKWSDCLTDGTLEAVTEAVKNTLLVLKVDAYKDAQSVLVAKLESAKQVREYYGMQANEVLEQEYQSICDGMQLSHSEGVFMASIIKYKGKDTKLKMSLAREKKAIQKAKYWDRVDSRPRALVDKGIDLLLCAPDTFQWGFGPRWRPVPVNAGRGCGPAVRWTALKAAQHRRAQHAQEHLPSLALRAAAAAAGAGGPEGPTVVVEATKHQLVKQIMSWRLAQGDAGASAAAASTGEEGNRGSEGRANKVPKTEGGKGTGGEQGSGKGTGTDHHAGHIAIATVEEAINAFSDTDESHTASKEYLKEWVDSVNDSKHGLRLTDATFSSFRIKMPAPSGAPAERLAPELAELGAAPDADALMGRRARAALCAAGAAAACGLLLLRALGAPRGSGPPQHRQDADAEAVSLGALGLLGEMLESGGSVLNDGVEADKALETLPGQIQGIGSELVGDYPDGVTAHGPLVDALKNGTFSAWLQNETNREKLKKLLKKPNNKHDGNFCEDDEEEHASLCYKKCSLITNGAYPFRGTAFSCCRSQPCTLFNSHFIMSMCSGYDIAGDRANNQCPHSRGACYADEELHANMCFKKCLLLTNGTHGFRTAADSCCKYQGVMQCLMHANSSLTNPLYGVGGGEFEKTSLNKSVNSPHPPVVVEAEEP</sequence>
<feature type="region of interest" description="Disordered" evidence="1">
    <location>
        <begin position="32"/>
        <end position="68"/>
    </location>
</feature>
<feature type="compositionally biased region" description="Gly residues" evidence="1">
    <location>
        <begin position="1476"/>
        <end position="1489"/>
    </location>
</feature>
<organism evidence="2 3">
    <name type="scientific">Prorocentrum cordatum</name>
    <dbReference type="NCBI Taxonomy" id="2364126"/>
    <lineage>
        <taxon>Eukaryota</taxon>
        <taxon>Sar</taxon>
        <taxon>Alveolata</taxon>
        <taxon>Dinophyceae</taxon>
        <taxon>Prorocentrales</taxon>
        <taxon>Prorocentraceae</taxon>
        <taxon>Prorocentrum</taxon>
    </lineage>
</organism>
<reference evidence="2" key="1">
    <citation type="submission" date="2023-10" db="EMBL/GenBank/DDBJ databases">
        <authorList>
            <person name="Chen Y."/>
            <person name="Shah S."/>
            <person name="Dougan E. K."/>
            <person name="Thang M."/>
            <person name="Chan C."/>
        </authorList>
    </citation>
    <scope>NUCLEOTIDE SEQUENCE [LARGE SCALE GENOMIC DNA]</scope>
</reference>
<feature type="region of interest" description="Disordered" evidence="1">
    <location>
        <begin position="1448"/>
        <end position="1493"/>
    </location>
</feature>
<evidence type="ECO:0008006" key="4">
    <source>
        <dbReference type="Google" id="ProtNLM"/>
    </source>
</evidence>
<feature type="compositionally biased region" description="Basic and acidic residues" evidence="1">
    <location>
        <begin position="1458"/>
        <end position="1475"/>
    </location>
</feature>
<protein>
    <recommendedName>
        <fullName evidence="4">PARP</fullName>
    </recommendedName>
</protein>
<comment type="caution">
    <text evidence="2">The sequence shown here is derived from an EMBL/GenBank/DDBJ whole genome shotgun (WGS) entry which is preliminary data.</text>
</comment>
<evidence type="ECO:0000313" key="2">
    <source>
        <dbReference type="EMBL" id="CAK0894410.1"/>
    </source>
</evidence>
<feature type="compositionally biased region" description="Low complexity" evidence="1">
    <location>
        <begin position="34"/>
        <end position="50"/>
    </location>
</feature>
<accession>A0ABN9X885</accession>
<evidence type="ECO:0000256" key="1">
    <source>
        <dbReference type="SAM" id="MobiDB-lite"/>
    </source>
</evidence>
<name>A0ABN9X885_9DINO</name>
<dbReference type="EMBL" id="CAUYUJ010019893">
    <property type="protein sequence ID" value="CAK0894410.1"/>
    <property type="molecule type" value="Genomic_DNA"/>
</dbReference>